<dbReference type="AlphaFoldDB" id="A0A1V6MQE0"/>
<comment type="caution">
    <text evidence="1">The sequence shown here is derived from an EMBL/GenBank/DDBJ whole genome shotgun (WGS) entry which is preliminary data.</text>
</comment>
<dbReference type="OrthoDB" id="4276625at2"/>
<dbReference type="Proteomes" id="UP000184286">
    <property type="component" value="Unassembled WGS sequence"/>
</dbReference>
<evidence type="ECO:0000313" key="2">
    <source>
        <dbReference type="Proteomes" id="UP000184286"/>
    </source>
</evidence>
<dbReference type="STRING" id="114686.BM536_021295"/>
<dbReference type="EMBL" id="MPOH02000015">
    <property type="protein sequence ID" value="OQD54507.1"/>
    <property type="molecule type" value="Genomic_DNA"/>
</dbReference>
<protein>
    <submittedName>
        <fullName evidence="1">Uncharacterized protein</fullName>
    </submittedName>
</protein>
<accession>A0A1V6MQE0</accession>
<reference evidence="2" key="1">
    <citation type="submission" date="2016-11" db="EMBL/GenBank/DDBJ databases">
        <authorList>
            <person name="Schniete J.K."/>
            <person name="Salih T."/>
            <person name="Algora Gallardo L."/>
            <person name="Martinez Fernandez S."/>
            <person name="Herron P.R."/>
        </authorList>
    </citation>
    <scope>NUCLEOTIDE SEQUENCE [LARGE SCALE GENOMIC DNA]</scope>
    <source>
        <strain evidence="2">DSM 41896</strain>
    </source>
</reference>
<reference evidence="1 2" key="2">
    <citation type="submission" date="2017-02" db="EMBL/GenBank/DDBJ databases">
        <title>Draft genome sequence of Streptomyces phaeoluteigriseus type strain DSM41896.</title>
        <authorList>
            <person name="Salih T.S."/>
            <person name="Algora Gallardo L."/>
            <person name="Melo Santos T."/>
            <person name="Filgueira Martinez S."/>
            <person name="Herron P.R."/>
        </authorList>
    </citation>
    <scope>NUCLEOTIDE SEQUENCE [LARGE SCALE GENOMIC DNA]</scope>
    <source>
        <strain evidence="1 2">DSM 41896</strain>
    </source>
</reference>
<name>A0A1V6MQE0_9ACTN</name>
<sequence length="93" mass="10046">MIHHLCEISSYRGVSYIDFAADPFVDRGRPSCVPDLALHGRTRSAVRTPIAGIASSVCGDALLSSKPCRTDLAEWVAIGARRGDHEGTRAHFP</sequence>
<gene>
    <name evidence="1" type="ORF">BM536_021295</name>
</gene>
<evidence type="ECO:0000313" key="1">
    <source>
        <dbReference type="EMBL" id="OQD54507.1"/>
    </source>
</evidence>
<proteinExistence type="predicted"/>
<organism evidence="1 2">
    <name type="scientific">Streptomyces phaeoluteigriseus</name>
    <dbReference type="NCBI Taxonomy" id="114686"/>
    <lineage>
        <taxon>Bacteria</taxon>
        <taxon>Bacillati</taxon>
        <taxon>Actinomycetota</taxon>
        <taxon>Actinomycetes</taxon>
        <taxon>Kitasatosporales</taxon>
        <taxon>Streptomycetaceae</taxon>
        <taxon>Streptomyces</taxon>
        <taxon>Streptomyces aurantiacus group</taxon>
    </lineage>
</organism>